<reference evidence="5" key="1">
    <citation type="submission" date="2016-10" db="EMBL/GenBank/DDBJ databases">
        <title>Chloroplast genomes as a tool to resolve red algal phylogenies: a case study in the Nemaliales.</title>
        <authorList>
            <person name="Costa J.F."/>
            <person name="Lin S.M."/>
            <person name="Macaya E.C."/>
            <person name="Fernandez-Garcia C."/>
            <person name="Verbruggen H."/>
        </authorList>
    </citation>
    <scope>NUCLEOTIDE SEQUENCE</scope>
</reference>
<dbReference type="GO" id="GO:0006412">
    <property type="term" value="P:translation"/>
    <property type="evidence" value="ECO:0007669"/>
    <property type="project" value="UniProtKB-UniRule"/>
</dbReference>
<evidence type="ECO:0000256" key="3">
    <source>
        <dbReference type="ARBA" id="ARBA00023274"/>
    </source>
</evidence>
<sequence>MNKTPLKENQTKQEWYIVDAENYRLGRLATEISTILRGKQKVFFEPSQSPSTYVVVINAKNINISGRKAQQKLYYKHSGRPGSLKTENFETLKQRLPKKIIENAVRKMLPKGALGRQIFKNLKVYAEDKHPHSGQKPIRINL</sequence>
<organism evidence="5">
    <name type="scientific">Liagora harveyana</name>
    <dbReference type="NCBI Taxonomy" id="406718"/>
    <lineage>
        <taxon>Eukaryota</taxon>
        <taxon>Rhodophyta</taxon>
        <taxon>Florideophyceae</taxon>
        <taxon>Nemaliophycidae</taxon>
        <taxon>Nemaliales</taxon>
        <taxon>Liagoraceae</taxon>
        <taxon>Liagora</taxon>
    </lineage>
</organism>
<name>A0A1G4NV94_9FLOR</name>
<dbReference type="EMBL" id="LT622869">
    <property type="protein sequence ID" value="SCW22633.1"/>
    <property type="molecule type" value="Genomic_DNA"/>
</dbReference>
<comment type="subunit">
    <text evidence="4">Part of the 50S ribosomal subunit.</text>
</comment>
<dbReference type="Gene3D" id="3.90.1180.10">
    <property type="entry name" value="Ribosomal protein L13"/>
    <property type="match status" value="1"/>
</dbReference>
<dbReference type="AlphaFoldDB" id="A0A1G4NV94"/>
<accession>A0A1G4NV94</accession>
<evidence type="ECO:0000256" key="4">
    <source>
        <dbReference type="HAMAP-Rule" id="MF_01366"/>
    </source>
</evidence>
<keyword evidence="3 4" id="KW-0687">Ribonucleoprotein</keyword>
<gene>
    <name evidence="4 5" type="primary">rpl13</name>
    <name evidence="5" type="ORF">J0237_184</name>
</gene>
<dbReference type="PANTHER" id="PTHR11545:SF2">
    <property type="entry name" value="LARGE RIBOSOMAL SUBUNIT PROTEIN UL13M"/>
    <property type="match status" value="1"/>
</dbReference>
<dbReference type="Pfam" id="PF00572">
    <property type="entry name" value="Ribosomal_L13"/>
    <property type="match status" value="1"/>
</dbReference>
<evidence type="ECO:0000313" key="5">
    <source>
        <dbReference type="EMBL" id="SCW22633.1"/>
    </source>
</evidence>
<dbReference type="SUPFAM" id="SSF52161">
    <property type="entry name" value="Ribosomal protein L13"/>
    <property type="match status" value="1"/>
</dbReference>
<keyword evidence="2 4" id="KW-0689">Ribosomal protein</keyword>
<dbReference type="HAMAP" id="MF_01366">
    <property type="entry name" value="Ribosomal_uL13"/>
    <property type="match status" value="1"/>
</dbReference>
<keyword evidence="5" id="KW-0934">Plastid</keyword>
<evidence type="ECO:0000256" key="1">
    <source>
        <dbReference type="ARBA" id="ARBA00006227"/>
    </source>
</evidence>
<keyword evidence="5" id="KW-0150">Chloroplast</keyword>
<dbReference type="PANTHER" id="PTHR11545">
    <property type="entry name" value="RIBOSOMAL PROTEIN L13"/>
    <property type="match status" value="1"/>
</dbReference>
<geneLocation type="chloroplast" evidence="5"/>
<dbReference type="InterPro" id="IPR005823">
    <property type="entry name" value="Ribosomal_uL13_bac-type"/>
</dbReference>
<evidence type="ECO:0000256" key="2">
    <source>
        <dbReference type="ARBA" id="ARBA00022980"/>
    </source>
</evidence>
<dbReference type="GO" id="GO:0017148">
    <property type="term" value="P:negative regulation of translation"/>
    <property type="evidence" value="ECO:0007669"/>
    <property type="project" value="TreeGrafter"/>
</dbReference>
<dbReference type="GO" id="GO:0022625">
    <property type="term" value="C:cytosolic large ribosomal subunit"/>
    <property type="evidence" value="ECO:0007669"/>
    <property type="project" value="TreeGrafter"/>
</dbReference>
<dbReference type="GO" id="GO:0003735">
    <property type="term" value="F:structural constituent of ribosome"/>
    <property type="evidence" value="ECO:0007669"/>
    <property type="project" value="InterPro"/>
</dbReference>
<reference evidence="5" key="2">
    <citation type="submission" date="2016-10" db="EMBL/GenBank/DDBJ databases">
        <authorList>
            <person name="de Groot N.N."/>
        </authorList>
    </citation>
    <scope>NUCLEOTIDE SEQUENCE</scope>
</reference>
<dbReference type="GO" id="GO:0009507">
    <property type="term" value="C:chloroplast"/>
    <property type="evidence" value="ECO:0007669"/>
    <property type="project" value="UniProtKB-SubCell"/>
</dbReference>
<dbReference type="PIRSF" id="PIRSF002181">
    <property type="entry name" value="Ribosomal_L13"/>
    <property type="match status" value="1"/>
</dbReference>
<dbReference type="InterPro" id="IPR005822">
    <property type="entry name" value="Ribosomal_uL13"/>
</dbReference>
<dbReference type="NCBIfam" id="TIGR01066">
    <property type="entry name" value="rplM_bact"/>
    <property type="match status" value="1"/>
</dbReference>
<dbReference type="GeneID" id="29999359"/>
<dbReference type="RefSeq" id="YP_009314379.1">
    <property type="nucleotide sequence ID" value="NC_031661.1"/>
</dbReference>
<dbReference type="InterPro" id="IPR036899">
    <property type="entry name" value="Ribosomal_uL13_sf"/>
</dbReference>
<dbReference type="GO" id="GO:0003729">
    <property type="term" value="F:mRNA binding"/>
    <property type="evidence" value="ECO:0007669"/>
    <property type="project" value="TreeGrafter"/>
</dbReference>
<comment type="subcellular location">
    <subcellularLocation>
        <location evidence="4">Plastid</location>
        <location evidence="4">Chloroplast</location>
    </subcellularLocation>
</comment>
<protein>
    <recommendedName>
        <fullName evidence="4">Large ribosomal subunit protein uL13c</fullName>
    </recommendedName>
</protein>
<dbReference type="CDD" id="cd00392">
    <property type="entry name" value="Ribosomal_L13"/>
    <property type="match status" value="1"/>
</dbReference>
<comment type="similarity">
    <text evidence="1 4">Belongs to the universal ribosomal protein uL13 family.</text>
</comment>
<proteinExistence type="inferred from homology"/>